<sequence>MSEGKTMHLDVITPDKKAFSGEVKFVVVRTELGELGILPRHADLVAALEIAPLRIDLPDGTRQFMANFGGFMEIKNNVITIVTPNCELPDEIDEDRAKRAKARAEERLKSRNADIDFHRAELALQRSLLRIDVKHKV</sequence>
<evidence type="ECO:0000256" key="12">
    <source>
        <dbReference type="RuleBase" id="RU003656"/>
    </source>
</evidence>
<keyword evidence="5 11" id="KW-1003">Cell membrane</keyword>
<keyword evidence="8 11" id="KW-0472">Membrane</keyword>
<name>A0A6N2YMZ3_9FIRM</name>
<dbReference type="NCBIfam" id="TIGR01216">
    <property type="entry name" value="ATP_synt_epsi"/>
    <property type="match status" value="1"/>
</dbReference>
<feature type="domain" description="ATP synthase epsilon subunit C-terminal" evidence="14">
    <location>
        <begin position="90"/>
        <end position="133"/>
    </location>
</feature>
<dbReference type="FunFam" id="1.20.5.440:FF:000001">
    <property type="entry name" value="ATP synthase epsilon chain"/>
    <property type="match status" value="1"/>
</dbReference>
<dbReference type="Gene3D" id="2.60.15.10">
    <property type="entry name" value="F0F1 ATP synthase delta/epsilon subunit, N-terminal"/>
    <property type="match status" value="1"/>
</dbReference>
<protein>
    <recommendedName>
        <fullName evidence="11">ATP synthase epsilon chain</fullName>
    </recommendedName>
    <alternativeName>
        <fullName evidence="11">ATP synthase F1 sector epsilon subunit</fullName>
    </alternativeName>
    <alternativeName>
        <fullName evidence="11">F-ATPase epsilon subunit</fullName>
    </alternativeName>
</protein>
<proteinExistence type="inferred from homology"/>
<comment type="function">
    <text evidence="1 11">Produces ATP from ADP in the presence of a proton gradient across the membrane.</text>
</comment>
<dbReference type="Pfam" id="PF00401">
    <property type="entry name" value="ATP-synt_DE"/>
    <property type="match status" value="1"/>
</dbReference>
<keyword evidence="9 11" id="KW-0139">CF(1)</keyword>
<comment type="subunit">
    <text evidence="11 12">F-type ATPases have 2 components, CF(1) - the catalytic core - and CF(0) - the membrane proton channel. CF(1) has five subunits: alpha(3), beta(3), gamma(1), delta(1), epsilon(1). CF(0) has three main subunits: a, b and c.</text>
</comment>
<dbReference type="GO" id="GO:0045259">
    <property type="term" value="C:proton-transporting ATP synthase complex"/>
    <property type="evidence" value="ECO:0007669"/>
    <property type="project" value="UniProtKB-KW"/>
</dbReference>
<dbReference type="EMBL" id="CACRUX010000002">
    <property type="protein sequence ID" value="VYT67467.1"/>
    <property type="molecule type" value="Genomic_DNA"/>
</dbReference>
<keyword evidence="13" id="KW-0175">Coiled coil</keyword>
<dbReference type="InterPro" id="IPR001469">
    <property type="entry name" value="ATP_synth_F1_dsu/esu"/>
</dbReference>
<evidence type="ECO:0000256" key="6">
    <source>
        <dbReference type="ARBA" id="ARBA00022781"/>
    </source>
</evidence>
<accession>A0A6N2YMZ3</accession>
<evidence type="ECO:0000256" key="8">
    <source>
        <dbReference type="ARBA" id="ARBA00023136"/>
    </source>
</evidence>
<evidence type="ECO:0000256" key="13">
    <source>
        <dbReference type="SAM" id="Coils"/>
    </source>
</evidence>
<dbReference type="GO" id="GO:0005524">
    <property type="term" value="F:ATP binding"/>
    <property type="evidence" value="ECO:0007669"/>
    <property type="project" value="UniProtKB-UniRule"/>
</dbReference>
<dbReference type="GO" id="GO:0005886">
    <property type="term" value="C:plasma membrane"/>
    <property type="evidence" value="ECO:0007669"/>
    <property type="project" value="UniProtKB-SubCell"/>
</dbReference>
<comment type="similarity">
    <text evidence="3 11 12">Belongs to the ATPase epsilon chain family.</text>
</comment>
<dbReference type="GO" id="GO:0046933">
    <property type="term" value="F:proton-transporting ATP synthase activity, rotational mechanism"/>
    <property type="evidence" value="ECO:0007669"/>
    <property type="project" value="UniProtKB-UniRule"/>
</dbReference>
<dbReference type="SUPFAM" id="SSF46604">
    <property type="entry name" value="Epsilon subunit of F1F0-ATP synthase C-terminal domain"/>
    <property type="match status" value="1"/>
</dbReference>
<dbReference type="RefSeq" id="WP_021841615.1">
    <property type="nucleotide sequence ID" value="NZ_CACRUX010000002.1"/>
</dbReference>
<dbReference type="HAMAP" id="MF_00530">
    <property type="entry name" value="ATP_synth_epsil_bac"/>
    <property type="match status" value="1"/>
</dbReference>
<evidence type="ECO:0000256" key="10">
    <source>
        <dbReference type="ARBA" id="ARBA00023310"/>
    </source>
</evidence>
<feature type="domain" description="ATP synthase F1 complex delta/epsilon subunit N-terminal" evidence="15">
    <location>
        <begin position="7"/>
        <end position="83"/>
    </location>
</feature>
<dbReference type="InterPro" id="IPR036771">
    <property type="entry name" value="ATPsynth_dsu/esu_N"/>
</dbReference>
<evidence type="ECO:0000256" key="1">
    <source>
        <dbReference type="ARBA" id="ARBA00003543"/>
    </source>
</evidence>
<evidence type="ECO:0000256" key="7">
    <source>
        <dbReference type="ARBA" id="ARBA00023065"/>
    </source>
</evidence>
<feature type="coiled-coil region" evidence="13">
    <location>
        <begin position="94"/>
        <end position="121"/>
    </location>
</feature>
<dbReference type="InterPro" id="IPR020547">
    <property type="entry name" value="ATP_synth_F1_esu_C"/>
</dbReference>
<evidence type="ECO:0000256" key="11">
    <source>
        <dbReference type="HAMAP-Rule" id="MF_00530"/>
    </source>
</evidence>
<keyword evidence="10 11" id="KW-0066">ATP synthesis</keyword>
<dbReference type="PANTHER" id="PTHR13822">
    <property type="entry name" value="ATP SYNTHASE DELTA/EPSILON CHAIN"/>
    <property type="match status" value="1"/>
</dbReference>
<evidence type="ECO:0000259" key="14">
    <source>
        <dbReference type="Pfam" id="PF00401"/>
    </source>
</evidence>
<organism evidence="16">
    <name type="scientific">Veillonella ratti</name>
    <dbReference type="NCBI Taxonomy" id="103892"/>
    <lineage>
        <taxon>Bacteria</taxon>
        <taxon>Bacillati</taxon>
        <taxon>Bacillota</taxon>
        <taxon>Negativicutes</taxon>
        <taxon>Veillonellales</taxon>
        <taxon>Veillonellaceae</taxon>
        <taxon>Veillonella</taxon>
    </lineage>
</organism>
<comment type="subcellular location">
    <subcellularLocation>
        <location evidence="2 11">Cell membrane</location>
        <topology evidence="2 11">Peripheral membrane protein</topology>
    </subcellularLocation>
</comment>
<dbReference type="PANTHER" id="PTHR13822:SF10">
    <property type="entry name" value="ATP SYNTHASE EPSILON CHAIN, CHLOROPLASTIC"/>
    <property type="match status" value="1"/>
</dbReference>
<dbReference type="Pfam" id="PF02823">
    <property type="entry name" value="ATP-synt_DE_N"/>
    <property type="match status" value="1"/>
</dbReference>
<evidence type="ECO:0000259" key="15">
    <source>
        <dbReference type="Pfam" id="PF02823"/>
    </source>
</evidence>
<evidence type="ECO:0000256" key="3">
    <source>
        <dbReference type="ARBA" id="ARBA00005712"/>
    </source>
</evidence>
<evidence type="ECO:0000313" key="16">
    <source>
        <dbReference type="EMBL" id="VYT67467.1"/>
    </source>
</evidence>
<evidence type="ECO:0000256" key="5">
    <source>
        <dbReference type="ARBA" id="ARBA00022475"/>
    </source>
</evidence>
<keyword evidence="4 11" id="KW-0813">Transport</keyword>
<dbReference type="SUPFAM" id="SSF51344">
    <property type="entry name" value="Epsilon subunit of F1F0-ATP synthase N-terminal domain"/>
    <property type="match status" value="1"/>
</dbReference>
<keyword evidence="6 11" id="KW-0375">Hydrogen ion transport</keyword>
<dbReference type="AlphaFoldDB" id="A0A6N2YMZ3"/>
<evidence type="ECO:0000256" key="4">
    <source>
        <dbReference type="ARBA" id="ARBA00022448"/>
    </source>
</evidence>
<gene>
    <name evidence="11 16" type="primary">atpC</name>
    <name evidence="16" type="ORF">VRLFYP33_00286</name>
</gene>
<dbReference type="InterPro" id="IPR020546">
    <property type="entry name" value="ATP_synth_F1_dsu/esu_N"/>
</dbReference>
<dbReference type="Gene3D" id="1.20.5.440">
    <property type="entry name" value="ATP synthase delta/epsilon subunit, C-terminal domain"/>
    <property type="match status" value="1"/>
</dbReference>
<keyword evidence="7 11" id="KW-0406">Ion transport</keyword>
<evidence type="ECO:0000256" key="9">
    <source>
        <dbReference type="ARBA" id="ARBA00023196"/>
    </source>
</evidence>
<evidence type="ECO:0000256" key="2">
    <source>
        <dbReference type="ARBA" id="ARBA00004202"/>
    </source>
</evidence>
<dbReference type="CDD" id="cd12152">
    <property type="entry name" value="F1-ATPase_delta"/>
    <property type="match status" value="1"/>
</dbReference>
<dbReference type="InterPro" id="IPR036794">
    <property type="entry name" value="ATP_F1_dsu/esu_C_sf"/>
</dbReference>
<reference evidence="16" key="1">
    <citation type="submission" date="2019-11" db="EMBL/GenBank/DDBJ databases">
        <authorList>
            <person name="Feng L."/>
        </authorList>
    </citation>
    <scope>NUCLEOTIDE SEQUENCE</scope>
    <source>
        <strain evidence="16">VrattiLFYP33</strain>
    </source>
</reference>